<dbReference type="Pfam" id="PF07748">
    <property type="entry name" value="Glyco_hydro_38C"/>
    <property type="match status" value="1"/>
</dbReference>
<organism evidence="6 7">
    <name type="scientific">Candidatus Clostridium stratigraminis</name>
    <dbReference type="NCBI Taxonomy" id="3381661"/>
    <lineage>
        <taxon>Bacteria</taxon>
        <taxon>Bacillati</taxon>
        <taxon>Bacillota</taxon>
        <taxon>Clostridia</taxon>
        <taxon>Eubacteriales</taxon>
        <taxon>Clostridiaceae</taxon>
        <taxon>Clostridium</taxon>
    </lineage>
</organism>
<name>A0ABW8SZG7_9CLOT</name>
<dbReference type="InterPro" id="IPR015341">
    <property type="entry name" value="Glyco_hydro_38_cen"/>
</dbReference>
<dbReference type="EMBL" id="JBJHZZ010000001">
    <property type="protein sequence ID" value="MFL0245652.1"/>
    <property type="molecule type" value="Genomic_DNA"/>
</dbReference>
<keyword evidence="3" id="KW-0378">Hydrolase</keyword>
<comment type="caution">
    <text evidence="6">The sequence shown here is derived from an EMBL/GenBank/DDBJ whole genome shotgun (WGS) entry which is preliminary data.</text>
</comment>
<comment type="similarity">
    <text evidence="1">Belongs to the glycosyl hydrolase 38 family.</text>
</comment>
<evidence type="ECO:0000256" key="1">
    <source>
        <dbReference type="ARBA" id="ARBA00009792"/>
    </source>
</evidence>
<dbReference type="SUPFAM" id="SSF88713">
    <property type="entry name" value="Glycoside hydrolase/deacetylase"/>
    <property type="match status" value="1"/>
</dbReference>
<reference evidence="6 7" key="1">
    <citation type="submission" date="2024-11" db="EMBL/GenBank/DDBJ databases">
        <authorList>
            <person name="Heng Y.C."/>
            <person name="Lim A.C.H."/>
            <person name="Lee J.K.Y."/>
            <person name="Kittelmann S."/>
        </authorList>
    </citation>
    <scope>NUCLEOTIDE SEQUENCE [LARGE SCALE GENOMIC DNA]</scope>
    <source>
        <strain evidence="6 7">WILCCON 0185</strain>
    </source>
</reference>
<evidence type="ECO:0000313" key="6">
    <source>
        <dbReference type="EMBL" id="MFL0245652.1"/>
    </source>
</evidence>
<dbReference type="SMART" id="SM00872">
    <property type="entry name" value="Alpha-mann_mid"/>
    <property type="match status" value="1"/>
</dbReference>
<dbReference type="SUPFAM" id="SSF74650">
    <property type="entry name" value="Galactose mutarotase-like"/>
    <property type="match status" value="1"/>
</dbReference>
<dbReference type="Pfam" id="PF17677">
    <property type="entry name" value="Glyco_hydro38C2"/>
    <property type="match status" value="1"/>
</dbReference>
<dbReference type="RefSeq" id="WP_406768105.1">
    <property type="nucleotide sequence ID" value="NZ_JBJHZZ010000001.1"/>
</dbReference>
<keyword evidence="2" id="KW-0479">Metal-binding</keyword>
<dbReference type="Gene3D" id="2.60.40.2220">
    <property type="match status" value="1"/>
</dbReference>
<dbReference type="Pfam" id="PF01074">
    <property type="entry name" value="Glyco_hydro_38N"/>
    <property type="match status" value="1"/>
</dbReference>
<keyword evidence="7" id="KW-1185">Reference proteome</keyword>
<evidence type="ECO:0000256" key="4">
    <source>
        <dbReference type="ARBA" id="ARBA00023295"/>
    </source>
</evidence>
<dbReference type="Gene3D" id="1.20.1270.50">
    <property type="entry name" value="Glycoside hydrolase family 38, central domain"/>
    <property type="match status" value="1"/>
</dbReference>
<evidence type="ECO:0000256" key="2">
    <source>
        <dbReference type="ARBA" id="ARBA00022723"/>
    </source>
</evidence>
<dbReference type="InterPro" id="IPR011013">
    <property type="entry name" value="Gal_mutarotase_sf_dom"/>
</dbReference>
<proteinExistence type="inferred from homology"/>
<dbReference type="CDD" id="cd10789">
    <property type="entry name" value="GH38N_AMII_ER_cytosolic"/>
    <property type="match status" value="1"/>
</dbReference>
<dbReference type="InterPro" id="IPR041147">
    <property type="entry name" value="GH38_C"/>
</dbReference>
<dbReference type="InterPro" id="IPR028995">
    <property type="entry name" value="Glyco_hydro_57/38_cen_sf"/>
</dbReference>
<keyword evidence="4" id="KW-0326">Glycosidase</keyword>
<feature type="domain" description="Glycoside hydrolase family 38 central" evidence="5">
    <location>
        <begin position="516"/>
        <end position="595"/>
    </location>
</feature>
<dbReference type="Gene3D" id="3.20.110.10">
    <property type="entry name" value="Glycoside hydrolase 38, N terminal domain"/>
    <property type="match status" value="1"/>
</dbReference>
<evidence type="ECO:0000256" key="3">
    <source>
        <dbReference type="ARBA" id="ARBA00022801"/>
    </source>
</evidence>
<evidence type="ECO:0000259" key="5">
    <source>
        <dbReference type="SMART" id="SM00872"/>
    </source>
</evidence>
<dbReference type="InterPro" id="IPR000602">
    <property type="entry name" value="Glyco_hydro_38_N"/>
</dbReference>
<dbReference type="InterPro" id="IPR037094">
    <property type="entry name" value="Glyco_hydro_38_cen_sf"/>
</dbReference>
<dbReference type="PANTHER" id="PTHR46017:SF1">
    <property type="entry name" value="ALPHA-MANNOSIDASE 2C1"/>
    <property type="match status" value="1"/>
</dbReference>
<dbReference type="Pfam" id="PF09261">
    <property type="entry name" value="Alpha-mann_mid"/>
    <property type="match status" value="1"/>
</dbReference>
<protein>
    <submittedName>
        <fullName evidence="6">Alpha-mannosidase</fullName>
    </submittedName>
</protein>
<dbReference type="InterPro" id="IPR011330">
    <property type="entry name" value="Glyco_hydro/deAcase_b/a-brl"/>
</dbReference>
<dbReference type="InterPro" id="IPR011682">
    <property type="entry name" value="Glyco_hydro_38_C"/>
</dbReference>
<sequence length="1054" mass="122887">MYFDVERIEKILKELQALIFYKRELIDEVYIKEGDFKSCKAADESYEAFIKFGQYDVWGDKYKRFWFKTEFSIPTEFNGKYVVLEVATGKEEQWDAVNPQFLCFLNGKAIQGLDTNHREIIVSKAASEGERFRADFHGYGGMNDTKSNFNVYIKALDELTEKLYYDIKVPLDTAKLLKKEDNRRINILKHLINTLEILDLRKPYSENYYKSVNEALNYLKDNFYEAECGKINEGTVSCIGHTHIDIAWLWNLKQTREKAVRSFSTVLSLMKEYPNYKFMASQPVLYKFVKEEAPEVYEEIKERIKEGRWEAEGAMYLEADCNLTSGESLVRQILHGKKFFKNEFGVESKILWLPDVFGYSAALPQILKGFGIDYFVTSKISWNEYNRLPYDTFMWEGIDGTEILAYFITANDYEKVINGSHRTIYEAHINPSQIKGAYERYKPKQMNDEVIICYGYGDGGGGPTKDMIENYTRLNKGIPGCPKTEASFTLDYFKALEQRIKDNKRLPNWKGELYLEFHRGTYTTMAKNKKYNRFCEYLYEDLELFSTIAKNIDREFKYDKERINSNWELILLNQFHDIIPGTSIKEVYDESWQQYQKVIDSGKALLNNALKAIGRNINLSEKAFIVFNQLSFIRNEFVEFDITEELKGKTLVDAGDQQVLIQYLTDNKALAYVTDIPAKGYKVFYIREASVNKANEEAGLQVKSIDNKEFILENKFIKVTVNSSGELTSIFDKRVQREVINTGAKANNLVIYEDRPHNPWEAWDTDIYYWEKSWEITDIEAIEVLSTGPLKASIRIQKKYEASTIEQFINLYHDSSRIDFETRINWNEEHVLLKVNFPVSINGNRAAYDIQYGNLERDTHFNTSWDMAKFEVCAHKWADLSEYGYGAALLNDCKYGCSVKDGVISLTLLKSPKWPNPAADMGYHEFTYSFLPHEGKWQQGRVQEEAYKLNCKPYIIIEEPHDGSFKDKLSFITVDAENVIVEVVKEEEEGKDTIVRLFESFNKRTKVKLSTSIKPKRAWEVNLEEKAMKELAFNENVLEFAIKPYEIKTFKIEF</sequence>
<gene>
    <name evidence="6" type="ORF">ACJDUG_01510</name>
</gene>
<evidence type="ECO:0000313" key="7">
    <source>
        <dbReference type="Proteomes" id="UP001623591"/>
    </source>
</evidence>
<accession>A0ABW8SZG7</accession>
<dbReference type="SUPFAM" id="SSF88688">
    <property type="entry name" value="Families 57/38 glycoside transferase middle domain"/>
    <property type="match status" value="1"/>
</dbReference>
<dbReference type="Proteomes" id="UP001623591">
    <property type="component" value="Unassembled WGS sequence"/>
</dbReference>
<dbReference type="InterPro" id="IPR027291">
    <property type="entry name" value="Glyco_hydro_38_N_sf"/>
</dbReference>
<dbReference type="Gene3D" id="2.70.98.30">
    <property type="entry name" value="Golgi alpha-mannosidase II, domain 4"/>
    <property type="match status" value="1"/>
</dbReference>
<dbReference type="PANTHER" id="PTHR46017">
    <property type="entry name" value="ALPHA-MANNOSIDASE 2C1"/>
    <property type="match status" value="1"/>
</dbReference>